<name>A0A5K8AF99_9BACT</name>
<keyword evidence="14" id="KW-0961">Cell wall biogenesis/degradation</keyword>
<dbReference type="RefSeq" id="WP_155312272.1">
    <property type="nucleotide sequence ID" value="NZ_AP021879.1"/>
</dbReference>
<evidence type="ECO:0000256" key="3">
    <source>
        <dbReference type="ARBA" id="ARBA00012374"/>
    </source>
</evidence>
<protein>
    <recommendedName>
        <fullName evidence="4 14">Undecaprenyl-diphosphatase</fullName>
        <ecNumber evidence="3 14">3.6.1.27</ecNumber>
    </recommendedName>
    <alternativeName>
        <fullName evidence="12 14">Bacitracin resistance protein</fullName>
    </alternativeName>
    <alternativeName>
        <fullName evidence="11 14">Undecaprenyl pyrophosphate phosphatase</fullName>
    </alternativeName>
</protein>
<keyword evidence="16" id="KW-1185">Reference proteome</keyword>
<keyword evidence="14" id="KW-0133">Cell shape</keyword>
<evidence type="ECO:0000256" key="12">
    <source>
        <dbReference type="ARBA" id="ARBA00032932"/>
    </source>
</evidence>
<dbReference type="GO" id="GO:0046677">
    <property type="term" value="P:response to antibiotic"/>
    <property type="evidence" value="ECO:0007669"/>
    <property type="project" value="UniProtKB-UniRule"/>
</dbReference>
<evidence type="ECO:0000256" key="14">
    <source>
        <dbReference type="HAMAP-Rule" id="MF_01006"/>
    </source>
</evidence>
<gene>
    <name evidence="14 15" type="primary">uppP</name>
    <name evidence="15" type="ORF">DSCOOX_45120</name>
</gene>
<comment type="similarity">
    <text evidence="2 14">Belongs to the UppP family.</text>
</comment>
<keyword evidence="6 14" id="KW-0812">Transmembrane</keyword>
<dbReference type="AlphaFoldDB" id="A0A5K8AF99"/>
<dbReference type="GO" id="GO:0009252">
    <property type="term" value="P:peptidoglycan biosynthetic process"/>
    <property type="evidence" value="ECO:0007669"/>
    <property type="project" value="UniProtKB-KW"/>
</dbReference>
<dbReference type="Proteomes" id="UP000422108">
    <property type="component" value="Chromosome"/>
</dbReference>
<comment type="subcellular location">
    <subcellularLocation>
        <location evidence="1 14">Cell membrane</location>
        <topology evidence="1 14">Multi-pass membrane protein</topology>
    </subcellularLocation>
</comment>
<feature type="transmembrane region" description="Helical" evidence="14">
    <location>
        <begin position="258"/>
        <end position="275"/>
    </location>
</feature>
<keyword evidence="5 14" id="KW-1003">Cell membrane</keyword>
<evidence type="ECO:0000256" key="6">
    <source>
        <dbReference type="ARBA" id="ARBA00022692"/>
    </source>
</evidence>
<keyword evidence="14" id="KW-0573">Peptidoglycan synthesis</keyword>
<dbReference type="GO" id="GO:0005886">
    <property type="term" value="C:plasma membrane"/>
    <property type="evidence" value="ECO:0007669"/>
    <property type="project" value="UniProtKB-SubCell"/>
</dbReference>
<keyword evidence="7 14" id="KW-0378">Hydrolase</keyword>
<evidence type="ECO:0000256" key="1">
    <source>
        <dbReference type="ARBA" id="ARBA00004651"/>
    </source>
</evidence>
<dbReference type="EMBL" id="AP021879">
    <property type="protein sequence ID" value="BBO91332.1"/>
    <property type="molecule type" value="Genomic_DNA"/>
</dbReference>
<organism evidence="15 16">
    <name type="scientific">Desulfosarcina ovata subsp. ovata</name>
    <dbReference type="NCBI Taxonomy" id="2752305"/>
    <lineage>
        <taxon>Bacteria</taxon>
        <taxon>Pseudomonadati</taxon>
        <taxon>Thermodesulfobacteriota</taxon>
        <taxon>Desulfobacteria</taxon>
        <taxon>Desulfobacterales</taxon>
        <taxon>Desulfosarcinaceae</taxon>
        <taxon>Desulfosarcina</taxon>
    </lineage>
</organism>
<evidence type="ECO:0000313" key="15">
    <source>
        <dbReference type="EMBL" id="BBO91332.1"/>
    </source>
</evidence>
<evidence type="ECO:0000313" key="16">
    <source>
        <dbReference type="Proteomes" id="UP000422108"/>
    </source>
</evidence>
<keyword evidence="10 14" id="KW-0046">Antibiotic resistance</keyword>
<dbReference type="HAMAP" id="MF_01006">
    <property type="entry name" value="Undec_diphosphatase"/>
    <property type="match status" value="1"/>
</dbReference>
<feature type="transmembrane region" description="Helical" evidence="14">
    <location>
        <begin position="95"/>
        <end position="113"/>
    </location>
</feature>
<reference evidence="15 16" key="1">
    <citation type="submission" date="2019-11" db="EMBL/GenBank/DDBJ databases">
        <title>Comparative genomics of hydrocarbon-degrading Desulfosarcina strains.</title>
        <authorList>
            <person name="Watanabe M."/>
            <person name="Kojima H."/>
            <person name="Fukui M."/>
        </authorList>
    </citation>
    <scope>NUCLEOTIDE SEQUENCE [LARGE SCALE GENOMIC DNA]</scope>
    <source>
        <strain evidence="16">oXyS1</strain>
    </source>
</reference>
<evidence type="ECO:0000256" key="8">
    <source>
        <dbReference type="ARBA" id="ARBA00022989"/>
    </source>
</evidence>
<dbReference type="PANTHER" id="PTHR30622:SF2">
    <property type="entry name" value="UNDECAPRENYL-DIPHOSPHATASE"/>
    <property type="match status" value="1"/>
</dbReference>
<sequence>MNTIEAIILGTVQGLTEFLPVSSSGHLVLFQNLFGLKEPELLFDICLHVGTLLAVIIVFYREILKILTALIQLPRRMRSAGGLLRLFQVDPDIRMALLIVIGSVPTAIIGLLFKKITDQLFGSTAIVGCMLIVTGTLLWLTRRIRTQGRPVARTTLKDACLIGIVQGLAILPGISRSGSTIATALFLGVERKLAGRYSFLLSIPAIVGALVLGLDAPELATRIPLATIIAGSLVSAAVGWLALVILLRVVDRGQLHRFAPYCWLVGLVTLAIALTG</sequence>
<dbReference type="InterPro" id="IPR003824">
    <property type="entry name" value="UppP"/>
</dbReference>
<evidence type="ECO:0000256" key="13">
    <source>
        <dbReference type="ARBA" id="ARBA00047594"/>
    </source>
</evidence>
<comment type="miscellaneous">
    <text evidence="14">Bacitracin is thought to be involved in the inhibition of peptidoglycan synthesis by sequestering undecaprenyl diphosphate, thereby reducing the pool of lipid carrier available.</text>
</comment>
<accession>A0A5K8AF99</accession>
<comment type="function">
    <text evidence="14">Catalyzes the dephosphorylation of undecaprenyl diphosphate (UPP). Confers resistance to bacitracin.</text>
</comment>
<evidence type="ECO:0000256" key="4">
    <source>
        <dbReference type="ARBA" id="ARBA00021581"/>
    </source>
</evidence>
<evidence type="ECO:0000256" key="5">
    <source>
        <dbReference type="ARBA" id="ARBA00022475"/>
    </source>
</evidence>
<keyword evidence="8 14" id="KW-1133">Transmembrane helix</keyword>
<evidence type="ECO:0000256" key="7">
    <source>
        <dbReference type="ARBA" id="ARBA00022801"/>
    </source>
</evidence>
<evidence type="ECO:0000256" key="10">
    <source>
        <dbReference type="ARBA" id="ARBA00023251"/>
    </source>
</evidence>
<dbReference type="Pfam" id="PF02673">
    <property type="entry name" value="BacA"/>
    <property type="match status" value="1"/>
</dbReference>
<dbReference type="GO" id="GO:0008360">
    <property type="term" value="P:regulation of cell shape"/>
    <property type="evidence" value="ECO:0007669"/>
    <property type="project" value="UniProtKB-KW"/>
</dbReference>
<evidence type="ECO:0000256" key="2">
    <source>
        <dbReference type="ARBA" id="ARBA00010621"/>
    </source>
</evidence>
<feature type="transmembrane region" description="Helical" evidence="14">
    <location>
        <begin position="197"/>
        <end position="214"/>
    </location>
</feature>
<dbReference type="GO" id="GO:0050380">
    <property type="term" value="F:undecaprenyl-diphosphatase activity"/>
    <property type="evidence" value="ECO:0007669"/>
    <property type="project" value="UniProtKB-UniRule"/>
</dbReference>
<feature type="transmembrane region" description="Helical" evidence="14">
    <location>
        <begin position="226"/>
        <end position="246"/>
    </location>
</feature>
<dbReference type="PANTHER" id="PTHR30622">
    <property type="entry name" value="UNDECAPRENYL-DIPHOSPHATASE"/>
    <property type="match status" value="1"/>
</dbReference>
<evidence type="ECO:0000256" key="11">
    <source>
        <dbReference type="ARBA" id="ARBA00032707"/>
    </source>
</evidence>
<proteinExistence type="inferred from homology"/>
<comment type="catalytic activity">
    <reaction evidence="13 14">
        <text>di-trans,octa-cis-undecaprenyl diphosphate + H2O = di-trans,octa-cis-undecaprenyl phosphate + phosphate + H(+)</text>
        <dbReference type="Rhea" id="RHEA:28094"/>
        <dbReference type="ChEBI" id="CHEBI:15377"/>
        <dbReference type="ChEBI" id="CHEBI:15378"/>
        <dbReference type="ChEBI" id="CHEBI:43474"/>
        <dbReference type="ChEBI" id="CHEBI:58405"/>
        <dbReference type="ChEBI" id="CHEBI:60392"/>
        <dbReference type="EC" id="3.6.1.27"/>
    </reaction>
</comment>
<evidence type="ECO:0000256" key="9">
    <source>
        <dbReference type="ARBA" id="ARBA00023136"/>
    </source>
</evidence>
<keyword evidence="9 14" id="KW-0472">Membrane</keyword>
<dbReference type="GO" id="GO:0071555">
    <property type="term" value="P:cell wall organization"/>
    <property type="evidence" value="ECO:0007669"/>
    <property type="project" value="UniProtKB-KW"/>
</dbReference>
<dbReference type="EC" id="3.6.1.27" evidence="3 14"/>
<feature type="transmembrane region" description="Helical" evidence="14">
    <location>
        <begin position="41"/>
        <end position="60"/>
    </location>
</feature>
<feature type="transmembrane region" description="Helical" evidence="14">
    <location>
        <begin position="119"/>
        <end position="140"/>
    </location>
</feature>